<protein>
    <submittedName>
        <fullName evidence="1">Uncharacterized protein</fullName>
    </submittedName>
</protein>
<evidence type="ECO:0000313" key="1">
    <source>
        <dbReference type="EMBL" id="CEG39077.1"/>
    </source>
</evidence>
<dbReference type="Proteomes" id="UP000054928">
    <property type="component" value="Unassembled WGS sequence"/>
</dbReference>
<dbReference type="AlphaFoldDB" id="A0A0P1AEB2"/>
<dbReference type="EMBL" id="CCYD01000349">
    <property type="protein sequence ID" value="CEG39077.1"/>
    <property type="molecule type" value="Genomic_DNA"/>
</dbReference>
<evidence type="ECO:0000313" key="2">
    <source>
        <dbReference type="Proteomes" id="UP000054928"/>
    </source>
</evidence>
<dbReference type="RefSeq" id="XP_024575446.1">
    <property type="nucleotide sequence ID" value="XM_024724585.1"/>
</dbReference>
<reference evidence="2" key="1">
    <citation type="submission" date="2014-09" db="EMBL/GenBank/DDBJ databases">
        <authorList>
            <person name="Sharma Rahul"/>
            <person name="Thines Marco"/>
        </authorList>
    </citation>
    <scope>NUCLEOTIDE SEQUENCE [LARGE SCALE GENOMIC DNA]</scope>
</reference>
<accession>A0A0P1AEB2</accession>
<organism evidence="1 2">
    <name type="scientific">Plasmopara halstedii</name>
    <name type="common">Downy mildew of sunflower</name>
    <dbReference type="NCBI Taxonomy" id="4781"/>
    <lineage>
        <taxon>Eukaryota</taxon>
        <taxon>Sar</taxon>
        <taxon>Stramenopiles</taxon>
        <taxon>Oomycota</taxon>
        <taxon>Peronosporomycetes</taxon>
        <taxon>Peronosporales</taxon>
        <taxon>Peronosporaceae</taxon>
        <taxon>Plasmopara</taxon>
    </lineage>
</organism>
<proteinExistence type="predicted"/>
<dbReference type="GeneID" id="36404194"/>
<sequence>MSTSQDGKTVEDRVVRRKDREAYLRFLGLQGPRKTWPNEDQERRKSDLTKLKKWTASGRINGLKMEVSKFRDVETLSVSNDAVLAFLSNSSTPYLILSLLPKLSVDYLHRLETHLDKQFIKEWLNFIDSADQQNGTKWSLVTNSDRRKRLKARVPTALSGHAHLGLDKSEWALTSFLSYIIFFWRPICGVDPTPLRRGKDVCLEDIASAFEKNDQVRAAIRAILDKKDWRPAIKVGIKLIQQMDIGPTWPSLESKDSSEGHTRCYRLPTGA</sequence>
<name>A0A0P1AEB2_PLAHL</name>
<keyword evidence="2" id="KW-1185">Reference proteome</keyword>